<evidence type="ECO:0000256" key="1">
    <source>
        <dbReference type="SAM" id="MobiDB-lite"/>
    </source>
</evidence>
<sequence>MLSWADDGAVACAAVASVGAERSSSAAGTRSTPREGPKDATTRLGLWVRLAGSTKVHGTVGGGWYSSPHCPGSGQILTAQYEPCAVDQTTLPACSVDSLRTQNPIMHHQRADASFS</sequence>
<feature type="region of interest" description="Disordered" evidence="1">
    <location>
        <begin position="17"/>
        <end position="43"/>
    </location>
</feature>
<protein>
    <submittedName>
        <fullName evidence="2">Uncharacterized protein</fullName>
    </submittedName>
</protein>
<evidence type="ECO:0000313" key="2">
    <source>
        <dbReference type="EMBL" id="RRT38675.1"/>
    </source>
</evidence>
<proteinExistence type="predicted"/>
<dbReference type="AlphaFoldDB" id="A0A426XGR4"/>
<reference evidence="2 3" key="1">
    <citation type="journal article" date="2014" name="Agronomy (Basel)">
        <title>A Draft Genome Sequence for Ensete ventricosum, the Drought-Tolerant Tree Against Hunger.</title>
        <authorList>
            <person name="Harrison J."/>
            <person name="Moore K.A."/>
            <person name="Paszkiewicz K."/>
            <person name="Jones T."/>
            <person name="Grant M."/>
            <person name="Ambacheew D."/>
            <person name="Muzemil S."/>
            <person name="Studholme D.J."/>
        </authorList>
    </citation>
    <scope>NUCLEOTIDE SEQUENCE [LARGE SCALE GENOMIC DNA]</scope>
</reference>
<dbReference type="EMBL" id="AMZH03020977">
    <property type="protein sequence ID" value="RRT38675.1"/>
    <property type="molecule type" value="Genomic_DNA"/>
</dbReference>
<feature type="compositionally biased region" description="Polar residues" evidence="1">
    <location>
        <begin position="22"/>
        <end position="31"/>
    </location>
</feature>
<dbReference type="Proteomes" id="UP000287651">
    <property type="component" value="Unassembled WGS sequence"/>
</dbReference>
<organism evidence="2 3">
    <name type="scientific">Ensete ventricosum</name>
    <name type="common">Abyssinian banana</name>
    <name type="synonym">Musa ensete</name>
    <dbReference type="NCBI Taxonomy" id="4639"/>
    <lineage>
        <taxon>Eukaryota</taxon>
        <taxon>Viridiplantae</taxon>
        <taxon>Streptophyta</taxon>
        <taxon>Embryophyta</taxon>
        <taxon>Tracheophyta</taxon>
        <taxon>Spermatophyta</taxon>
        <taxon>Magnoliopsida</taxon>
        <taxon>Liliopsida</taxon>
        <taxon>Zingiberales</taxon>
        <taxon>Musaceae</taxon>
        <taxon>Ensete</taxon>
    </lineage>
</organism>
<accession>A0A426XGR4</accession>
<feature type="compositionally biased region" description="Basic and acidic residues" evidence="1">
    <location>
        <begin position="32"/>
        <end position="41"/>
    </location>
</feature>
<comment type="caution">
    <text evidence="2">The sequence shown here is derived from an EMBL/GenBank/DDBJ whole genome shotgun (WGS) entry which is preliminary data.</text>
</comment>
<evidence type="ECO:0000313" key="3">
    <source>
        <dbReference type="Proteomes" id="UP000287651"/>
    </source>
</evidence>
<gene>
    <name evidence="2" type="ORF">B296_00045958</name>
</gene>
<name>A0A426XGR4_ENSVE</name>